<evidence type="ECO:0000259" key="3">
    <source>
        <dbReference type="Pfam" id="PF26056"/>
    </source>
</evidence>
<name>A0A5N5W9R9_STRMB</name>
<dbReference type="OrthoDB" id="3614545at2"/>
<feature type="transmembrane region" description="Helical" evidence="2">
    <location>
        <begin position="113"/>
        <end position="134"/>
    </location>
</feature>
<keyword evidence="2" id="KW-0812">Transmembrane</keyword>
<feature type="compositionally biased region" description="Low complexity" evidence="1">
    <location>
        <begin position="39"/>
        <end position="48"/>
    </location>
</feature>
<evidence type="ECO:0000313" key="4">
    <source>
        <dbReference type="EMBL" id="KAB7845598.1"/>
    </source>
</evidence>
<feature type="compositionally biased region" description="Low complexity" evidence="1">
    <location>
        <begin position="60"/>
        <end position="83"/>
    </location>
</feature>
<dbReference type="EMBL" id="VOKX01000026">
    <property type="protein sequence ID" value="KAB7845598.1"/>
    <property type="molecule type" value="Genomic_DNA"/>
</dbReference>
<feature type="region of interest" description="Disordered" evidence="1">
    <location>
        <begin position="1"/>
        <end position="110"/>
    </location>
</feature>
<gene>
    <name evidence="4" type="ORF">FRZ00_14090</name>
</gene>
<accession>A0A5N5W9R9</accession>
<dbReference type="RefSeq" id="WP_152263707.1">
    <property type="nucleotide sequence ID" value="NZ_VOKX01000026.1"/>
</dbReference>
<feature type="compositionally biased region" description="Low complexity" evidence="1">
    <location>
        <begin position="153"/>
        <end position="173"/>
    </location>
</feature>
<proteinExistence type="predicted"/>
<protein>
    <recommendedName>
        <fullName evidence="3">DUF8017 domain-containing protein</fullName>
    </recommendedName>
</protein>
<dbReference type="AlphaFoldDB" id="A0A5N5W9R9"/>
<evidence type="ECO:0000256" key="2">
    <source>
        <dbReference type="SAM" id="Phobius"/>
    </source>
</evidence>
<feature type="domain" description="DUF8017" evidence="3">
    <location>
        <begin position="184"/>
        <end position="366"/>
    </location>
</feature>
<dbReference type="Proteomes" id="UP000327000">
    <property type="component" value="Unassembled WGS sequence"/>
</dbReference>
<evidence type="ECO:0000256" key="1">
    <source>
        <dbReference type="SAM" id="MobiDB-lite"/>
    </source>
</evidence>
<feature type="region of interest" description="Disordered" evidence="1">
    <location>
        <begin position="138"/>
        <end position="187"/>
    </location>
</feature>
<keyword evidence="2" id="KW-1133">Transmembrane helix</keyword>
<feature type="compositionally biased region" description="Pro residues" evidence="1">
    <location>
        <begin position="26"/>
        <end position="38"/>
    </location>
</feature>
<evidence type="ECO:0000313" key="5">
    <source>
        <dbReference type="Proteomes" id="UP000327000"/>
    </source>
</evidence>
<organism evidence="4 5">
    <name type="scientific">Streptomyces mobaraensis</name>
    <name type="common">Streptoverticillium mobaraense</name>
    <dbReference type="NCBI Taxonomy" id="35621"/>
    <lineage>
        <taxon>Bacteria</taxon>
        <taxon>Bacillati</taxon>
        <taxon>Actinomycetota</taxon>
        <taxon>Actinomycetes</taxon>
        <taxon>Kitasatosporales</taxon>
        <taxon>Streptomycetaceae</taxon>
        <taxon>Streptomyces</taxon>
    </lineage>
</organism>
<sequence length="369" mass="37466">MWPGQQPANGGEQNPQQPNPYQQPGYPQPNPYQQPGPGSPQQNPYAQPVGGGSGAGQPGGPQWQTPQAHQTPQAPQVPPTLQTPQPPQAPPGPPMPPSGGGGGTGGGGRRTTVIAVTAALAVVAAAVVTGFVVLKDDGEKTSAQDDPKPPASAPASGSASPSPSTSGSSTPDPSGGGRGDDDGVKPVINGWKPVISTKRLAVFDVPPDWKVEPGMSSGFLDDKGKSVISMSSVASYKDGACKANNSLGGTGTKGAQGAKSEADAAETEALSWVWAAFDQKKTGRFAGAKAKPFTSDHGVSGYTSSATVTGVAKSDACATDGKAFTLTFKNKENDLVTWVLYSAKGVKDEVPDDVIKKIMSSMRPLPSAS</sequence>
<feature type="compositionally biased region" description="Gly residues" evidence="1">
    <location>
        <begin position="98"/>
        <end position="109"/>
    </location>
</feature>
<feature type="compositionally biased region" description="Pro residues" evidence="1">
    <location>
        <begin position="84"/>
        <end position="97"/>
    </location>
</feature>
<feature type="compositionally biased region" description="Basic and acidic residues" evidence="1">
    <location>
        <begin position="138"/>
        <end position="148"/>
    </location>
</feature>
<keyword evidence="5" id="KW-1185">Reference proteome</keyword>
<dbReference type="InterPro" id="IPR058330">
    <property type="entry name" value="DUF8017"/>
</dbReference>
<dbReference type="Pfam" id="PF26056">
    <property type="entry name" value="DUF8017"/>
    <property type="match status" value="1"/>
</dbReference>
<keyword evidence="2" id="KW-0472">Membrane</keyword>
<feature type="compositionally biased region" description="Low complexity" evidence="1">
    <location>
        <begin position="1"/>
        <end position="25"/>
    </location>
</feature>
<feature type="compositionally biased region" description="Gly residues" evidence="1">
    <location>
        <begin position="49"/>
        <end position="59"/>
    </location>
</feature>
<reference evidence="4 5" key="1">
    <citation type="journal article" date="2019" name="Microb. Cell Fact.">
        <title>Exploring novel herbicidin analogues by transcriptional regulator overexpression and MS/MS molecular networking.</title>
        <authorList>
            <person name="Shi Y."/>
            <person name="Gu R."/>
            <person name="Li Y."/>
            <person name="Wang X."/>
            <person name="Ren W."/>
            <person name="Li X."/>
            <person name="Wang L."/>
            <person name="Xie Y."/>
            <person name="Hong B."/>
        </authorList>
    </citation>
    <scope>NUCLEOTIDE SEQUENCE [LARGE SCALE GENOMIC DNA]</scope>
    <source>
        <strain evidence="4 5">US-43</strain>
    </source>
</reference>
<comment type="caution">
    <text evidence="4">The sequence shown here is derived from an EMBL/GenBank/DDBJ whole genome shotgun (WGS) entry which is preliminary data.</text>
</comment>